<dbReference type="RefSeq" id="WP_072881989.1">
    <property type="nucleotide sequence ID" value="NZ_FQVT01000027.1"/>
</dbReference>
<dbReference type="Gene3D" id="1.25.40.900">
    <property type="match status" value="1"/>
</dbReference>
<evidence type="ECO:0000256" key="4">
    <source>
        <dbReference type="ARBA" id="ARBA00023136"/>
    </source>
</evidence>
<accession>A0A1M5MD24</accession>
<evidence type="ECO:0000256" key="5">
    <source>
        <dbReference type="ARBA" id="ARBA00023237"/>
    </source>
</evidence>
<keyword evidence="9" id="KW-1185">Reference proteome</keyword>
<name>A0A1M5MD24_SALEC</name>
<dbReference type="EMBL" id="FQVT01000027">
    <property type="protein sequence ID" value="SHG75218.1"/>
    <property type="molecule type" value="Genomic_DNA"/>
</dbReference>
<feature type="domain" description="SusD-like N-terminal" evidence="7">
    <location>
        <begin position="29"/>
        <end position="228"/>
    </location>
</feature>
<dbReference type="CDD" id="cd08977">
    <property type="entry name" value="SusD"/>
    <property type="match status" value="1"/>
</dbReference>
<dbReference type="PROSITE" id="PS51257">
    <property type="entry name" value="PROKAR_LIPOPROTEIN"/>
    <property type="match status" value="1"/>
</dbReference>
<protein>
    <submittedName>
        <fullName evidence="8">RagB/SusD domain-containing protein</fullName>
    </submittedName>
</protein>
<gene>
    <name evidence="8" type="ORF">SAMN05444483_12712</name>
</gene>
<evidence type="ECO:0000313" key="9">
    <source>
        <dbReference type="Proteomes" id="UP000183945"/>
    </source>
</evidence>
<dbReference type="InterPro" id="IPR011990">
    <property type="entry name" value="TPR-like_helical_dom_sf"/>
</dbReference>
<dbReference type="STRING" id="1073325.SAMN05444483_12712"/>
<feature type="domain" description="RagB/SusD" evidence="6">
    <location>
        <begin position="335"/>
        <end position="461"/>
    </location>
</feature>
<keyword evidence="3" id="KW-0732">Signal</keyword>
<evidence type="ECO:0000256" key="1">
    <source>
        <dbReference type="ARBA" id="ARBA00004442"/>
    </source>
</evidence>
<proteinExistence type="inferred from homology"/>
<reference evidence="9" key="1">
    <citation type="submission" date="2016-11" db="EMBL/GenBank/DDBJ databases">
        <authorList>
            <person name="Varghese N."/>
            <person name="Submissions S."/>
        </authorList>
    </citation>
    <scope>NUCLEOTIDE SEQUENCE [LARGE SCALE GENOMIC DNA]</scope>
    <source>
        <strain evidence="9">DSM 24579</strain>
    </source>
</reference>
<dbReference type="Proteomes" id="UP000183945">
    <property type="component" value="Unassembled WGS sequence"/>
</dbReference>
<dbReference type="Gene3D" id="2.20.20.130">
    <property type="match status" value="1"/>
</dbReference>
<dbReference type="Gene3D" id="1.25.40.390">
    <property type="match status" value="1"/>
</dbReference>
<dbReference type="SUPFAM" id="SSF48452">
    <property type="entry name" value="TPR-like"/>
    <property type="match status" value="1"/>
</dbReference>
<evidence type="ECO:0000256" key="3">
    <source>
        <dbReference type="ARBA" id="ARBA00022729"/>
    </source>
</evidence>
<dbReference type="OrthoDB" id="630434at2"/>
<sequence>MKLKYIIVAVFSFGLFYSCSEEDLDPTLSQDKSIETSINTVNDLQSVIYGAYNRMSLTEYYGRDIIILGEIFSDNVYSNANSNRFVVEGKMDLNSESGIVDDLWSQLYAVIGSSNVVINAEDIEGDEAVINHFKGEAYAIRALAHFNLVEFYGQQNVNGGGETAQGVPYVTKFRDEESLFPARNTVGEVKQMAYDDLDMALSLMSEDLNDPTKEYITTFAVQAIKSRIANYFEDWDISLAAAETIVQSGNYDIAGKDDFLTSFSTDGEKAAIFEIANTPTDNPGINGLANIYQEGSYGDVVVLPNLASIYEEGDVRGIGGIITEYESGALRNTGKYPSTAPYEDNIAVIRYAEVVLLYAEALLETGNTSEALIWLNKIPSQRGASTYSTATKDNILLERRKELAFEGFRFHDLARTGMDIPAPDSVQQAHGGPAYGSYNFALPIPFAEVDANGNIDQNEGY</sequence>
<dbReference type="InterPro" id="IPR012944">
    <property type="entry name" value="SusD_RagB_dom"/>
</dbReference>
<dbReference type="GO" id="GO:0009279">
    <property type="term" value="C:cell outer membrane"/>
    <property type="evidence" value="ECO:0007669"/>
    <property type="project" value="UniProtKB-SubCell"/>
</dbReference>
<evidence type="ECO:0000259" key="7">
    <source>
        <dbReference type="Pfam" id="PF14322"/>
    </source>
</evidence>
<dbReference type="Pfam" id="PF14322">
    <property type="entry name" value="SusD-like_3"/>
    <property type="match status" value="1"/>
</dbReference>
<comment type="similarity">
    <text evidence="2">Belongs to the SusD family.</text>
</comment>
<dbReference type="Pfam" id="PF07980">
    <property type="entry name" value="SusD_RagB"/>
    <property type="match status" value="1"/>
</dbReference>
<keyword evidence="5" id="KW-0998">Cell outer membrane</keyword>
<evidence type="ECO:0000313" key="8">
    <source>
        <dbReference type="EMBL" id="SHG75218.1"/>
    </source>
</evidence>
<organism evidence="8 9">
    <name type="scientific">Salegentibacter echinorum</name>
    <dbReference type="NCBI Taxonomy" id="1073325"/>
    <lineage>
        <taxon>Bacteria</taxon>
        <taxon>Pseudomonadati</taxon>
        <taxon>Bacteroidota</taxon>
        <taxon>Flavobacteriia</taxon>
        <taxon>Flavobacteriales</taxon>
        <taxon>Flavobacteriaceae</taxon>
        <taxon>Salegentibacter</taxon>
    </lineage>
</organism>
<evidence type="ECO:0000256" key="2">
    <source>
        <dbReference type="ARBA" id="ARBA00006275"/>
    </source>
</evidence>
<keyword evidence="4" id="KW-0472">Membrane</keyword>
<dbReference type="InterPro" id="IPR033985">
    <property type="entry name" value="SusD-like_N"/>
</dbReference>
<comment type="subcellular location">
    <subcellularLocation>
        <location evidence="1">Cell outer membrane</location>
    </subcellularLocation>
</comment>
<evidence type="ECO:0000259" key="6">
    <source>
        <dbReference type="Pfam" id="PF07980"/>
    </source>
</evidence>
<dbReference type="AlphaFoldDB" id="A0A1M5MD24"/>